<dbReference type="InterPro" id="IPR012312">
    <property type="entry name" value="Hemerythrin-like"/>
</dbReference>
<dbReference type="Pfam" id="PF04282">
    <property type="entry name" value="DUF438"/>
    <property type="match status" value="1"/>
</dbReference>
<proteinExistence type="predicted"/>
<protein>
    <recommendedName>
        <fullName evidence="5">PAS domain S-box protein</fullName>
    </recommendedName>
</protein>
<dbReference type="Proteomes" id="UP000029409">
    <property type="component" value="Chromosome"/>
</dbReference>
<dbReference type="InterPro" id="IPR007380">
    <property type="entry name" value="DUF438"/>
</dbReference>
<dbReference type="RefSeq" id="WP_042204661.1">
    <property type="nucleotide sequence ID" value="NZ_CP009288.1"/>
</dbReference>
<evidence type="ECO:0000313" key="3">
    <source>
        <dbReference type="EMBL" id="AIQ10738.1"/>
    </source>
</evidence>
<accession>A0A089HK10</accession>
<gene>
    <name evidence="3" type="ORF">PDUR_00860</name>
</gene>
<dbReference type="STRING" id="44251.PDUR_00860"/>
<reference evidence="3 4" key="1">
    <citation type="submission" date="2014-08" db="EMBL/GenBank/DDBJ databases">
        <title>Comparative genomics of the Paenibacillus odorifer group.</title>
        <authorList>
            <person name="den Bakker H.C."/>
            <person name="Tsai Y.-C."/>
            <person name="Martin N."/>
            <person name="Korlach J."/>
            <person name="Wiedmann M."/>
        </authorList>
    </citation>
    <scope>NUCLEOTIDE SEQUENCE [LARGE SCALE GENOMIC DNA]</scope>
    <source>
        <strain evidence="3 4">DSM 1735</strain>
    </source>
</reference>
<dbReference type="InterPro" id="IPR035965">
    <property type="entry name" value="PAS-like_dom_sf"/>
</dbReference>
<dbReference type="PANTHER" id="PTHR39966">
    <property type="entry name" value="BLL2471 PROTEIN-RELATED"/>
    <property type="match status" value="1"/>
</dbReference>
<dbReference type="EMBL" id="CP009288">
    <property type="protein sequence ID" value="AIQ10738.1"/>
    <property type="molecule type" value="Genomic_DNA"/>
</dbReference>
<keyword evidence="4" id="KW-1185">Reference proteome</keyword>
<dbReference type="GO" id="GO:0005886">
    <property type="term" value="C:plasma membrane"/>
    <property type="evidence" value="ECO:0007669"/>
    <property type="project" value="TreeGrafter"/>
</dbReference>
<evidence type="ECO:0000259" key="2">
    <source>
        <dbReference type="Pfam" id="PF04282"/>
    </source>
</evidence>
<evidence type="ECO:0008006" key="5">
    <source>
        <dbReference type="Google" id="ProtNLM"/>
    </source>
</evidence>
<evidence type="ECO:0000313" key="4">
    <source>
        <dbReference type="Proteomes" id="UP000029409"/>
    </source>
</evidence>
<dbReference type="eggNOG" id="COG2461">
    <property type="taxonomic scope" value="Bacteria"/>
</dbReference>
<dbReference type="Pfam" id="PF13596">
    <property type="entry name" value="PAS_10"/>
    <property type="match status" value="1"/>
</dbReference>
<sequence length="426" mass="48495">MNRRIIRQVSGVLHESRRREMLKEVIKELHAGKSVDEVKDRFEQAVAGINVSEIAAMENALINEEGVPAAEIRRLCAVHEAVFQGTIQEIHRFSKPEDQPGHPVHTFKRENRDVERLVNFKLKLHASKFQKNDSPENARKLQDDLALLFDLDKHYRRKEDLLFPYLKKHGAYGPSSVMWGADDSIRSMIKSARALLMPYRGNKTEVGEALSRIILEVNQMIYKEEHVLLPAALEKLTEEEWFTIAKESAEIGYCLSVPEEDWVPEHKIDEAAAAGQSSHSAVTSPRGYVRFGTGSLAVDQLELILNHLPVDLTFIDENDVIRYFSQGKESLFTRSGAILGCPVQDSNPPQGESAIEKLLEDFKAGRKESEEFWIHIRDQFIHIRYFAVRDGSGRYMGALEFTQNIAPLRALEGQKRMLSGSYIKME</sequence>
<dbReference type="SUPFAM" id="SSF55785">
    <property type="entry name" value="PYP-like sensor domain (PAS domain)"/>
    <property type="match status" value="1"/>
</dbReference>
<dbReference type="Pfam" id="PF01814">
    <property type="entry name" value="Hemerythrin"/>
    <property type="match status" value="1"/>
</dbReference>
<dbReference type="OrthoDB" id="9769774at2"/>
<dbReference type="AlphaFoldDB" id="A0A089HK10"/>
<evidence type="ECO:0000259" key="1">
    <source>
        <dbReference type="Pfam" id="PF01814"/>
    </source>
</evidence>
<dbReference type="PANTHER" id="PTHR39966:SF3">
    <property type="entry name" value="DUF438 DOMAIN-CONTAINING PROTEIN"/>
    <property type="match status" value="1"/>
</dbReference>
<feature type="domain" description="DUF438" evidence="2">
    <location>
        <begin position="22"/>
        <end position="88"/>
    </location>
</feature>
<dbReference type="Gene3D" id="1.20.120.520">
    <property type="entry name" value="nmb1532 protein domain like"/>
    <property type="match status" value="1"/>
</dbReference>
<name>A0A089HK10_PAEDU</name>
<organism evidence="3 4">
    <name type="scientific">Paenibacillus durus</name>
    <name type="common">Paenibacillus azotofixans</name>
    <dbReference type="NCBI Taxonomy" id="44251"/>
    <lineage>
        <taxon>Bacteria</taxon>
        <taxon>Bacillati</taxon>
        <taxon>Bacillota</taxon>
        <taxon>Bacilli</taxon>
        <taxon>Bacillales</taxon>
        <taxon>Paenibacillaceae</taxon>
        <taxon>Paenibacillus</taxon>
    </lineage>
</organism>
<feature type="domain" description="Hemerythrin-like" evidence="1">
    <location>
        <begin position="102"/>
        <end position="232"/>
    </location>
</feature>
<dbReference type="KEGG" id="pdu:PDUR_00860"/>